<dbReference type="AlphaFoldDB" id="A0A0P9F9Q2"/>
<evidence type="ECO:0000313" key="3">
    <source>
        <dbReference type="Proteomes" id="UP000050509"/>
    </source>
</evidence>
<keyword evidence="1" id="KW-0812">Transmembrane</keyword>
<organism evidence="2 3">
    <name type="scientific">Kouleothrix aurantiaca</name>
    <dbReference type="NCBI Taxonomy" id="186479"/>
    <lineage>
        <taxon>Bacteria</taxon>
        <taxon>Bacillati</taxon>
        <taxon>Chloroflexota</taxon>
        <taxon>Chloroflexia</taxon>
        <taxon>Chloroflexales</taxon>
        <taxon>Roseiflexineae</taxon>
        <taxon>Roseiflexaceae</taxon>
        <taxon>Kouleothrix</taxon>
    </lineage>
</organism>
<keyword evidence="1" id="KW-0472">Membrane</keyword>
<reference evidence="2 3" key="1">
    <citation type="submission" date="2015-09" db="EMBL/GenBank/DDBJ databases">
        <title>Draft genome sequence of Kouleothrix aurantiaca JCM 19913.</title>
        <authorList>
            <person name="Hemp J."/>
        </authorList>
    </citation>
    <scope>NUCLEOTIDE SEQUENCE [LARGE SCALE GENOMIC DNA]</scope>
    <source>
        <strain evidence="2 3">COM-B</strain>
    </source>
</reference>
<evidence type="ECO:0000313" key="2">
    <source>
        <dbReference type="EMBL" id="KPV53390.1"/>
    </source>
</evidence>
<evidence type="ECO:0000256" key="1">
    <source>
        <dbReference type="SAM" id="Phobius"/>
    </source>
</evidence>
<gene>
    <name evidence="2" type="ORF">SE17_09960</name>
</gene>
<name>A0A0P9F9Q2_9CHLR</name>
<dbReference type="EMBL" id="LJCR01000271">
    <property type="protein sequence ID" value="KPV53390.1"/>
    <property type="molecule type" value="Genomic_DNA"/>
</dbReference>
<protein>
    <submittedName>
        <fullName evidence="2">Uncharacterized protein</fullName>
    </submittedName>
</protein>
<feature type="transmembrane region" description="Helical" evidence="1">
    <location>
        <begin position="12"/>
        <end position="42"/>
    </location>
</feature>
<keyword evidence="1" id="KW-1133">Transmembrane helix</keyword>
<proteinExistence type="predicted"/>
<accession>A0A0P9F9Q2</accession>
<keyword evidence="3" id="KW-1185">Reference proteome</keyword>
<dbReference type="Proteomes" id="UP000050509">
    <property type="component" value="Unassembled WGS sequence"/>
</dbReference>
<comment type="caution">
    <text evidence="2">The sequence shown here is derived from an EMBL/GenBank/DDBJ whole genome shotgun (WGS) entry which is preliminary data.</text>
</comment>
<sequence>MGQVFFLPFYQVLWIGVVIVYLLGMSGFGLYAFFSLLNLAYADVLKTWRNLRHEEHHVTVQPVVDERAQQEAQNRMPSTLRGHR</sequence>